<dbReference type="SUPFAM" id="SSF81631">
    <property type="entry name" value="PAP/OAS1 substrate-binding domain"/>
    <property type="match status" value="1"/>
</dbReference>
<dbReference type="GO" id="GO:0016779">
    <property type="term" value="F:nucleotidyltransferase activity"/>
    <property type="evidence" value="ECO:0007669"/>
    <property type="project" value="UniProtKB-ARBA"/>
</dbReference>
<keyword evidence="2" id="KW-0472">Membrane</keyword>
<dbReference type="GO" id="GO:0031123">
    <property type="term" value="P:RNA 3'-end processing"/>
    <property type="evidence" value="ECO:0007669"/>
    <property type="project" value="TreeGrafter"/>
</dbReference>
<dbReference type="STRING" id="4846.A0A367KLL4"/>
<dbReference type="CDD" id="cd05402">
    <property type="entry name" value="NT_PAP_TUTase"/>
    <property type="match status" value="1"/>
</dbReference>
<keyword evidence="5" id="KW-1185">Reference proteome</keyword>
<reference evidence="4 5" key="1">
    <citation type="journal article" date="2018" name="G3 (Bethesda)">
        <title>Phylogenetic and Phylogenomic Definition of Rhizopus Species.</title>
        <authorList>
            <person name="Gryganskyi A.P."/>
            <person name="Golan J."/>
            <person name="Dolatabadi S."/>
            <person name="Mondo S."/>
            <person name="Robb S."/>
            <person name="Idnurm A."/>
            <person name="Muszewska A."/>
            <person name="Steczkiewicz K."/>
            <person name="Masonjones S."/>
            <person name="Liao H.L."/>
            <person name="Gajdeczka M.T."/>
            <person name="Anike F."/>
            <person name="Vuek A."/>
            <person name="Anishchenko I.M."/>
            <person name="Voigt K."/>
            <person name="de Hoog G.S."/>
            <person name="Smith M.E."/>
            <person name="Heitman J."/>
            <person name="Vilgalys R."/>
            <person name="Stajich J.E."/>
        </authorList>
    </citation>
    <scope>NUCLEOTIDE SEQUENCE [LARGE SCALE GENOMIC DNA]</scope>
    <source>
        <strain evidence="4 5">LSU 92-RS-03</strain>
    </source>
</reference>
<name>A0A367KLL4_RHIST</name>
<accession>A0A367KLL4</accession>
<feature type="transmembrane region" description="Helical" evidence="2">
    <location>
        <begin position="108"/>
        <end position="128"/>
    </location>
</feature>
<gene>
    <name evidence="4" type="ORF">CU098_003669</name>
</gene>
<dbReference type="PANTHER" id="PTHR12271:SF40">
    <property type="entry name" value="POLY(A) RNA POLYMERASE GLD2"/>
    <property type="match status" value="1"/>
</dbReference>
<protein>
    <recommendedName>
        <fullName evidence="3">Poly(A) RNA polymerase mitochondrial-like central palm domain-containing protein</fullName>
    </recommendedName>
</protein>
<evidence type="ECO:0000313" key="5">
    <source>
        <dbReference type="Proteomes" id="UP000253551"/>
    </source>
</evidence>
<dbReference type="SUPFAM" id="SSF81301">
    <property type="entry name" value="Nucleotidyltransferase"/>
    <property type="match status" value="1"/>
</dbReference>
<dbReference type="PANTHER" id="PTHR12271">
    <property type="entry name" value="POLY A POLYMERASE CID PAP -RELATED"/>
    <property type="match status" value="1"/>
</dbReference>
<evidence type="ECO:0000313" key="4">
    <source>
        <dbReference type="EMBL" id="RCI03113.1"/>
    </source>
</evidence>
<feature type="transmembrane region" description="Helical" evidence="2">
    <location>
        <begin position="20"/>
        <end position="38"/>
    </location>
</feature>
<keyword evidence="2" id="KW-0812">Transmembrane</keyword>
<dbReference type="Pfam" id="PF22600">
    <property type="entry name" value="MTPAP-like_central"/>
    <property type="match status" value="1"/>
</dbReference>
<feature type="domain" description="Poly(A) RNA polymerase mitochondrial-like central palm" evidence="3">
    <location>
        <begin position="339"/>
        <end position="486"/>
    </location>
</feature>
<evidence type="ECO:0000259" key="3">
    <source>
        <dbReference type="Pfam" id="PF22600"/>
    </source>
</evidence>
<dbReference type="Gene3D" id="1.10.1410.10">
    <property type="match status" value="1"/>
</dbReference>
<organism evidence="4 5">
    <name type="scientific">Rhizopus stolonifer</name>
    <name type="common">Rhizopus nigricans</name>
    <dbReference type="NCBI Taxonomy" id="4846"/>
    <lineage>
        <taxon>Eukaryota</taxon>
        <taxon>Fungi</taxon>
        <taxon>Fungi incertae sedis</taxon>
        <taxon>Mucoromycota</taxon>
        <taxon>Mucoromycotina</taxon>
        <taxon>Mucoromycetes</taxon>
        <taxon>Mucorales</taxon>
        <taxon>Mucorineae</taxon>
        <taxon>Rhizopodaceae</taxon>
        <taxon>Rhizopus</taxon>
    </lineage>
</organism>
<feature type="non-terminal residue" evidence="4">
    <location>
        <position position="1"/>
    </location>
</feature>
<proteinExistence type="predicted"/>
<dbReference type="EMBL" id="PJQM01001139">
    <property type="protein sequence ID" value="RCI03113.1"/>
    <property type="molecule type" value="Genomic_DNA"/>
</dbReference>
<sequence length="727" mass="83554">TKHPKVLLYLDLLRAVAAQMYILSFSALSTNALLLTILEIHSMKATNLVDVTKIIFKRVKKSRIENCFFSISTYTMTGSYDSKKIIHGCIQYAIRNTLTKKKPCMTYAYSRVVSFKAIVGMMGSAFAVESFEILSEFPSLHDFFLIAKQKIEPEQYIEDFDGWYFDIMNLLEYNANVRAFQPIWDSVLQKAGIKDPENDYLFVVYRADDAVKLRDFDLEENYASIPLVSLDEAYSDEEDAKELDHKTSQTPCNNQSMTIKKIKEEKLVHHPDSDFDYDEEVVKDKVTIEFVHTKQVEKRQEESNEEPKEEAKEEVDQTTPEAHKESPQEPILVNKKYMLDQELINLNKQHAMSRESFLARASIVDRLNHLINVVWGQKGLYVSTFGSSLSGLGTDKADVDLCIVVPYCSNHTEYEMQLLRLLPNSVFNMNSVATYLAGTGMVNIEPINNAFVPICKFTDPVTGLHCDINTNSTLGIHNTKLIMQYMKLDVRIRPFLFALKYFVESQDINYTRGGTMSSYAYHLLALHYLMNVQHPPVIPNLQHLTGATCESKRCLYKKNISLVEGCDVRYHDCVVINNTEAEDLAITYELDEYSTLWPSNNTKGVGTLLVEFFEHYSNRDNLFKTMSISPPIEHLQMQQKWENNLIVLPDPFIRSRNVCKTVTLVGGNTICKEFKRAYDMLKEGKSFSQVAQSKDTTSRPVDKQCLDYKFGRKDLRHIQRYRPSVIY</sequence>
<dbReference type="GO" id="GO:0010605">
    <property type="term" value="P:negative regulation of macromolecule metabolic process"/>
    <property type="evidence" value="ECO:0007669"/>
    <property type="project" value="UniProtKB-ARBA"/>
</dbReference>
<feature type="compositionally biased region" description="Basic and acidic residues" evidence="1">
    <location>
        <begin position="295"/>
        <end position="327"/>
    </location>
</feature>
<dbReference type="OrthoDB" id="2274644at2759"/>
<comment type="caution">
    <text evidence="4">The sequence shown here is derived from an EMBL/GenBank/DDBJ whole genome shotgun (WGS) entry which is preliminary data.</text>
</comment>
<dbReference type="Gene3D" id="3.30.460.10">
    <property type="entry name" value="Beta Polymerase, domain 2"/>
    <property type="match status" value="1"/>
</dbReference>
<feature type="region of interest" description="Disordered" evidence="1">
    <location>
        <begin position="295"/>
        <end position="329"/>
    </location>
</feature>
<dbReference type="Proteomes" id="UP000253551">
    <property type="component" value="Unassembled WGS sequence"/>
</dbReference>
<dbReference type="AlphaFoldDB" id="A0A367KLL4"/>
<dbReference type="InterPro" id="IPR054708">
    <property type="entry name" value="MTPAP-like_central"/>
</dbReference>
<keyword evidence="2" id="KW-1133">Transmembrane helix</keyword>
<evidence type="ECO:0000256" key="1">
    <source>
        <dbReference type="SAM" id="MobiDB-lite"/>
    </source>
</evidence>
<dbReference type="InterPro" id="IPR043519">
    <property type="entry name" value="NT_sf"/>
</dbReference>
<evidence type="ECO:0000256" key="2">
    <source>
        <dbReference type="SAM" id="Phobius"/>
    </source>
</evidence>